<gene>
    <name evidence="6" type="primary">gcvA</name>
    <name evidence="6" type="ORF">V3328_04425</name>
</gene>
<keyword evidence="4" id="KW-0804">Transcription</keyword>
<keyword evidence="7" id="KW-1185">Reference proteome</keyword>
<dbReference type="Proteomes" id="UP001378188">
    <property type="component" value="Unassembled WGS sequence"/>
</dbReference>
<dbReference type="Pfam" id="PF03466">
    <property type="entry name" value="LysR_substrate"/>
    <property type="match status" value="1"/>
</dbReference>
<proteinExistence type="inferred from homology"/>
<dbReference type="SUPFAM" id="SSF46785">
    <property type="entry name" value="Winged helix' DNA-binding domain"/>
    <property type="match status" value="1"/>
</dbReference>
<dbReference type="EMBL" id="JAZHOF010000002">
    <property type="protein sequence ID" value="MEJ8570704.1"/>
    <property type="molecule type" value="Genomic_DNA"/>
</dbReference>
<dbReference type="PANTHER" id="PTHR30537">
    <property type="entry name" value="HTH-TYPE TRANSCRIPTIONAL REGULATOR"/>
    <property type="match status" value="1"/>
</dbReference>
<dbReference type="CDD" id="cd08432">
    <property type="entry name" value="PBP2_GcdR_TrpI_HvrB_AmpR_like"/>
    <property type="match status" value="1"/>
</dbReference>
<evidence type="ECO:0000256" key="4">
    <source>
        <dbReference type="ARBA" id="ARBA00023163"/>
    </source>
</evidence>
<dbReference type="PROSITE" id="PS50931">
    <property type="entry name" value="HTH_LYSR"/>
    <property type="match status" value="1"/>
</dbReference>
<dbReference type="InterPro" id="IPR058163">
    <property type="entry name" value="LysR-type_TF_proteobact-type"/>
</dbReference>
<dbReference type="PRINTS" id="PR00039">
    <property type="entry name" value="HTHLYSR"/>
</dbReference>
<evidence type="ECO:0000256" key="2">
    <source>
        <dbReference type="ARBA" id="ARBA00023015"/>
    </source>
</evidence>
<dbReference type="FunFam" id="1.10.10.10:FF:000038">
    <property type="entry name" value="Glycine cleavage system transcriptional activator"/>
    <property type="match status" value="1"/>
</dbReference>
<evidence type="ECO:0000313" key="6">
    <source>
        <dbReference type="EMBL" id="MEJ8570704.1"/>
    </source>
</evidence>
<dbReference type="GO" id="GO:0006351">
    <property type="term" value="P:DNA-templated transcription"/>
    <property type="evidence" value="ECO:0007669"/>
    <property type="project" value="TreeGrafter"/>
</dbReference>
<dbReference type="GO" id="GO:0003700">
    <property type="term" value="F:DNA-binding transcription factor activity"/>
    <property type="evidence" value="ECO:0007669"/>
    <property type="project" value="InterPro"/>
</dbReference>
<evidence type="ECO:0000313" key="7">
    <source>
        <dbReference type="Proteomes" id="UP001378188"/>
    </source>
</evidence>
<dbReference type="GO" id="GO:0043565">
    <property type="term" value="F:sequence-specific DNA binding"/>
    <property type="evidence" value="ECO:0007669"/>
    <property type="project" value="TreeGrafter"/>
</dbReference>
<dbReference type="Gene3D" id="1.10.10.10">
    <property type="entry name" value="Winged helix-like DNA-binding domain superfamily/Winged helix DNA-binding domain"/>
    <property type="match status" value="1"/>
</dbReference>
<keyword evidence="3" id="KW-0238">DNA-binding</keyword>
<dbReference type="Gene3D" id="3.40.190.10">
    <property type="entry name" value="Periplasmic binding protein-like II"/>
    <property type="match status" value="2"/>
</dbReference>
<evidence type="ECO:0000259" key="5">
    <source>
        <dbReference type="PROSITE" id="PS50931"/>
    </source>
</evidence>
<feature type="domain" description="HTH lysR-type" evidence="5">
    <location>
        <begin position="5"/>
        <end position="62"/>
    </location>
</feature>
<comment type="similarity">
    <text evidence="1">Belongs to the LysR transcriptional regulatory family.</text>
</comment>
<dbReference type="AlphaFoldDB" id="A0AAW9RB89"/>
<dbReference type="InterPro" id="IPR005119">
    <property type="entry name" value="LysR_subst-bd"/>
</dbReference>
<keyword evidence="2" id="KW-0805">Transcription regulation</keyword>
<accession>A0AAW9RB89</accession>
<organism evidence="6 7">
    <name type="scientific">Microbaculum marinum</name>
    <dbReference type="NCBI Taxonomy" id="1764581"/>
    <lineage>
        <taxon>Bacteria</taxon>
        <taxon>Pseudomonadati</taxon>
        <taxon>Pseudomonadota</taxon>
        <taxon>Alphaproteobacteria</taxon>
        <taxon>Hyphomicrobiales</taxon>
        <taxon>Tepidamorphaceae</taxon>
        <taxon>Microbaculum</taxon>
    </lineage>
</organism>
<name>A0AAW9RB89_9HYPH</name>
<comment type="caution">
    <text evidence="6">The sequence shown here is derived from an EMBL/GenBank/DDBJ whole genome shotgun (WGS) entry which is preliminary data.</text>
</comment>
<sequence length="308" mass="34922">MARIPPFNALRAFEVASRQLSFKRAAEELCVTQGAVSRHIQNLESHLGVVLFERSHRQVVLTPEGVRYANEIREALRRVQDATETIMASNNQRSLKVKVPPTFAIRWLVPRLAGFQARCPDMSLQISTPFNTTFFERDLDIAVNYPSPSMPDDVVCELMFEELLTPVVSPALAAGHLPIEVPDDLSHHVLLHSLTRTTDWRTWLKAADAQKVDPESGLRFENPGLVYQGATQGVGVAVGQLHFVTDDLLARRLIAPFRQLKCLETGYYLVFPRDRLKNPYVREFRSWILEEAEKSKALARGSFDWIQC</sequence>
<reference evidence="6 7" key="1">
    <citation type="submission" date="2024-02" db="EMBL/GenBank/DDBJ databases">
        <title>Genome analysis and characterization of Microbaculum marinisediminis sp. nov., isolated from marine sediment.</title>
        <authorList>
            <person name="Du Z.-J."/>
            <person name="Ye Y.-Q."/>
            <person name="Zhang Z.-R."/>
            <person name="Yuan S.-M."/>
            <person name="Zhang X.-Y."/>
        </authorList>
    </citation>
    <scope>NUCLEOTIDE SEQUENCE [LARGE SCALE GENOMIC DNA]</scope>
    <source>
        <strain evidence="6 7">SDUM1044001</strain>
    </source>
</reference>
<dbReference type="InterPro" id="IPR036390">
    <property type="entry name" value="WH_DNA-bd_sf"/>
</dbReference>
<evidence type="ECO:0000256" key="3">
    <source>
        <dbReference type="ARBA" id="ARBA00023125"/>
    </source>
</evidence>
<dbReference type="NCBIfam" id="NF008352">
    <property type="entry name" value="PRK11139.1"/>
    <property type="match status" value="1"/>
</dbReference>
<protein>
    <submittedName>
        <fullName evidence="6">Transcriptional regulator GcvA</fullName>
    </submittedName>
</protein>
<dbReference type="Pfam" id="PF00126">
    <property type="entry name" value="HTH_1"/>
    <property type="match status" value="1"/>
</dbReference>
<dbReference type="PANTHER" id="PTHR30537:SF74">
    <property type="entry name" value="HTH-TYPE TRANSCRIPTIONAL REGULATOR TRPI"/>
    <property type="match status" value="1"/>
</dbReference>
<dbReference type="InterPro" id="IPR036388">
    <property type="entry name" value="WH-like_DNA-bd_sf"/>
</dbReference>
<dbReference type="SUPFAM" id="SSF53850">
    <property type="entry name" value="Periplasmic binding protein-like II"/>
    <property type="match status" value="1"/>
</dbReference>
<dbReference type="RefSeq" id="WP_340328450.1">
    <property type="nucleotide sequence ID" value="NZ_JAZHOF010000002.1"/>
</dbReference>
<dbReference type="InterPro" id="IPR000847">
    <property type="entry name" value="LysR_HTH_N"/>
</dbReference>
<evidence type="ECO:0000256" key="1">
    <source>
        <dbReference type="ARBA" id="ARBA00009437"/>
    </source>
</evidence>